<reference evidence="4 5" key="1">
    <citation type="submission" date="2018-01" db="EMBL/GenBank/DDBJ databases">
        <title>Genetic Diversity of Clostridium botulinum in seafood.</title>
        <authorList>
            <person name="Athira V."/>
            <person name="Arun Jyothi P.V."/>
            <person name="Lalitha K.V."/>
            <person name="Joseph T.C."/>
        </authorList>
    </citation>
    <scope>NUCLEOTIDE SEQUENCE [LARGE SCALE GENOMIC DNA]</scope>
    <source>
        <strain evidence="4 5">Mfbjulcb8</strain>
    </source>
</reference>
<proteinExistence type="predicted"/>
<dbReference type="Pfam" id="PF04282">
    <property type="entry name" value="DUF438"/>
    <property type="match status" value="1"/>
</dbReference>
<dbReference type="Gene3D" id="1.20.120.520">
    <property type="entry name" value="nmb1532 protein domain like"/>
    <property type="match status" value="1"/>
</dbReference>
<dbReference type="Pfam" id="PF01814">
    <property type="entry name" value="Hemerythrin"/>
    <property type="match status" value="1"/>
</dbReference>
<protein>
    <submittedName>
        <fullName evidence="4">DUF438 domain-containing protein</fullName>
    </submittedName>
</protein>
<feature type="coiled-coil region" evidence="1">
    <location>
        <begin position="126"/>
        <end position="190"/>
    </location>
</feature>
<dbReference type="RefSeq" id="WP_159035285.1">
    <property type="nucleotide sequence ID" value="NZ_CP027777.1"/>
</dbReference>
<dbReference type="InterPro" id="IPR007380">
    <property type="entry name" value="DUF438"/>
</dbReference>
<dbReference type="PANTHER" id="PTHR39966:SF3">
    <property type="entry name" value="DUF438 DOMAIN-CONTAINING PROTEIN"/>
    <property type="match status" value="1"/>
</dbReference>
<accession>A0ABC8CYF3</accession>
<keyword evidence="1" id="KW-0175">Coiled coil</keyword>
<dbReference type="Proteomes" id="UP000240615">
    <property type="component" value="Chromosome"/>
</dbReference>
<dbReference type="InterPro" id="IPR012312">
    <property type="entry name" value="Hemerythrin-like"/>
</dbReference>
<dbReference type="EMBL" id="CP027777">
    <property type="protein sequence ID" value="AVQ39262.1"/>
    <property type="molecule type" value="Genomic_DNA"/>
</dbReference>
<sequence>MDNKKIQELKEVLKNLNKVGINDEIRKEALDLVKDIDAIDLSIAEQQLIEEGMEPQDLRHLCDVHMEVLKDELSKIKTKISKGHVVYTLIDEHDKILRFLEDLEKVNSDIQKTKSCDEAKEKIHSINKLAENILDAENHHQREEKVLFVEMEKREITGPTRIMRMEHDDLRARKKELKRLSENADKMEFDEFKNKVDEVSKYIIFNLRDHIFKENYILYPSSLEAIKGKDIWDDMKKRCDEIGYCSFTFQNLK</sequence>
<organism evidence="4 5">
    <name type="scientific">Clostridium botulinum</name>
    <dbReference type="NCBI Taxonomy" id="1491"/>
    <lineage>
        <taxon>Bacteria</taxon>
        <taxon>Bacillati</taxon>
        <taxon>Bacillota</taxon>
        <taxon>Clostridia</taxon>
        <taxon>Eubacteriales</taxon>
        <taxon>Clostridiaceae</taxon>
        <taxon>Clostridium</taxon>
    </lineage>
</organism>
<evidence type="ECO:0000313" key="5">
    <source>
        <dbReference type="Proteomes" id="UP000240615"/>
    </source>
</evidence>
<evidence type="ECO:0000259" key="2">
    <source>
        <dbReference type="Pfam" id="PF01814"/>
    </source>
</evidence>
<dbReference type="PANTHER" id="PTHR39966">
    <property type="entry name" value="BLL2471 PROTEIN-RELATED"/>
    <property type="match status" value="1"/>
</dbReference>
<feature type="domain" description="Hemerythrin-like" evidence="2">
    <location>
        <begin position="85"/>
        <end position="220"/>
    </location>
</feature>
<evidence type="ECO:0000259" key="3">
    <source>
        <dbReference type="Pfam" id="PF04282"/>
    </source>
</evidence>
<evidence type="ECO:0000313" key="4">
    <source>
        <dbReference type="EMBL" id="AVQ39262.1"/>
    </source>
</evidence>
<gene>
    <name evidence="4" type="ORF">C7M56_11430</name>
</gene>
<dbReference type="AlphaFoldDB" id="A0ABC8CYF3"/>
<name>A0ABC8CYF3_CLOBO</name>
<feature type="domain" description="DUF438" evidence="3">
    <location>
        <begin position="9"/>
        <end position="74"/>
    </location>
</feature>
<evidence type="ECO:0000256" key="1">
    <source>
        <dbReference type="SAM" id="Coils"/>
    </source>
</evidence>